<keyword evidence="2 5" id="KW-0812">Transmembrane</keyword>
<dbReference type="Pfam" id="PF00083">
    <property type="entry name" value="Sugar_tr"/>
    <property type="match status" value="1"/>
</dbReference>
<dbReference type="GO" id="GO:0005351">
    <property type="term" value="F:carbohydrate:proton symporter activity"/>
    <property type="evidence" value="ECO:0007669"/>
    <property type="project" value="TreeGrafter"/>
</dbReference>
<dbReference type="Proteomes" id="UP000077069">
    <property type="component" value="Unassembled WGS sequence"/>
</dbReference>
<dbReference type="InterPro" id="IPR005828">
    <property type="entry name" value="MFS_sugar_transport-like"/>
</dbReference>
<protein>
    <recommendedName>
        <fullName evidence="8">Major facilitator superfamily (MFS) profile domain-containing protein</fullName>
    </recommendedName>
</protein>
<dbReference type="OrthoDB" id="10565942at2759"/>
<dbReference type="PANTHER" id="PTHR48022:SF68">
    <property type="entry name" value="MAJOR FACILITATOR SUPERFAMILY (MFS) PROFILE DOMAIN-CONTAINING PROTEIN-RELATED"/>
    <property type="match status" value="1"/>
</dbReference>
<dbReference type="EMBL" id="KV441548">
    <property type="protein sequence ID" value="OAG12853.1"/>
    <property type="molecule type" value="Genomic_DNA"/>
</dbReference>
<reference evidence="6 7" key="1">
    <citation type="submission" date="2016-05" db="EMBL/GenBank/DDBJ databases">
        <title>Comparative analysis of secretome profiles of manganese(II)-oxidizing ascomycete fungi.</title>
        <authorList>
            <consortium name="DOE Joint Genome Institute"/>
            <person name="Zeiner C.A."/>
            <person name="Purvine S.O."/>
            <person name="Zink E.M."/>
            <person name="Wu S."/>
            <person name="Pasa-Tolic L."/>
            <person name="Chaput D.L."/>
            <person name="Haridas S."/>
            <person name="Grigoriev I.V."/>
            <person name="Santelli C.M."/>
            <person name="Hansel C.M."/>
        </authorList>
    </citation>
    <scope>NUCLEOTIDE SEQUENCE [LARGE SCALE GENOMIC DNA]</scope>
    <source>
        <strain evidence="6 7">AP3s5-JAC2a</strain>
    </source>
</reference>
<feature type="transmembrane region" description="Helical" evidence="5">
    <location>
        <begin position="96"/>
        <end position="113"/>
    </location>
</feature>
<dbReference type="AlphaFoldDB" id="A0A177CZC3"/>
<evidence type="ECO:0000256" key="2">
    <source>
        <dbReference type="ARBA" id="ARBA00022692"/>
    </source>
</evidence>
<dbReference type="SUPFAM" id="SSF103473">
    <property type="entry name" value="MFS general substrate transporter"/>
    <property type="match status" value="1"/>
</dbReference>
<proteinExistence type="predicted"/>
<keyword evidence="3 5" id="KW-1133">Transmembrane helix</keyword>
<accession>A0A177CZC3</accession>
<feature type="transmembrane region" description="Helical" evidence="5">
    <location>
        <begin position="66"/>
        <end position="89"/>
    </location>
</feature>
<comment type="subcellular location">
    <subcellularLocation>
        <location evidence="1">Membrane</location>
        <topology evidence="1">Multi-pass membrane protein</topology>
    </subcellularLocation>
</comment>
<gene>
    <name evidence="6" type="ORF">CC84DRAFT_1255023</name>
</gene>
<evidence type="ECO:0008006" key="8">
    <source>
        <dbReference type="Google" id="ProtNLM"/>
    </source>
</evidence>
<name>A0A177CZC3_9PLEO</name>
<dbReference type="GO" id="GO:0016020">
    <property type="term" value="C:membrane"/>
    <property type="evidence" value="ECO:0007669"/>
    <property type="project" value="UniProtKB-SubCell"/>
</dbReference>
<evidence type="ECO:0000313" key="7">
    <source>
        <dbReference type="Proteomes" id="UP000077069"/>
    </source>
</evidence>
<evidence type="ECO:0000256" key="3">
    <source>
        <dbReference type="ARBA" id="ARBA00022989"/>
    </source>
</evidence>
<evidence type="ECO:0000256" key="5">
    <source>
        <dbReference type="SAM" id="Phobius"/>
    </source>
</evidence>
<dbReference type="GeneID" id="28767988"/>
<dbReference type="InterPro" id="IPR036259">
    <property type="entry name" value="MFS_trans_sf"/>
</dbReference>
<evidence type="ECO:0000313" key="6">
    <source>
        <dbReference type="EMBL" id="OAG12853.1"/>
    </source>
</evidence>
<dbReference type="PANTHER" id="PTHR48022">
    <property type="entry name" value="PLASTIDIC GLUCOSE TRANSPORTER 4"/>
    <property type="match status" value="1"/>
</dbReference>
<dbReference type="InterPro" id="IPR050360">
    <property type="entry name" value="MFS_Sugar_Transporters"/>
</dbReference>
<keyword evidence="4 5" id="KW-0472">Membrane</keyword>
<keyword evidence="7" id="KW-1185">Reference proteome</keyword>
<dbReference type="RefSeq" id="XP_018043218.1">
    <property type="nucleotide sequence ID" value="XM_018184502.1"/>
</dbReference>
<sequence length="139" mass="15148">MLSLNTKGLLNGRVRGRSLTIMVCFAASSGFFLLGYDQGVMSGTITEPIFLHIFPGMEPKNKSGAIQALVVAIYEIGCLIGAGGIIAFGDKIRRRAWLGTEYFIAACVTLLVVDRFGRRNLMMENLRISLQSVSFHTGT</sequence>
<evidence type="ECO:0000256" key="4">
    <source>
        <dbReference type="ARBA" id="ARBA00023136"/>
    </source>
</evidence>
<dbReference type="InParanoid" id="A0A177CZC3"/>
<dbReference type="Gene3D" id="1.20.1250.20">
    <property type="entry name" value="MFS general substrate transporter like domains"/>
    <property type="match status" value="1"/>
</dbReference>
<evidence type="ECO:0000256" key="1">
    <source>
        <dbReference type="ARBA" id="ARBA00004141"/>
    </source>
</evidence>
<organism evidence="6 7">
    <name type="scientific">Paraphaeosphaeria sporulosa</name>
    <dbReference type="NCBI Taxonomy" id="1460663"/>
    <lineage>
        <taxon>Eukaryota</taxon>
        <taxon>Fungi</taxon>
        <taxon>Dikarya</taxon>
        <taxon>Ascomycota</taxon>
        <taxon>Pezizomycotina</taxon>
        <taxon>Dothideomycetes</taxon>
        <taxon>Pleosporomycetidae</taxon>
        <taxon>Pleosporales</taxon>
        <taxon>Massarineae</taxon>
        <taxon>Didymosphaeriaceae</taxon>
        <taxon>Paraphaeosphaeria</taxon>
    </lineage>
</organism>